<dbReference type="OrthoDB" id="299650at2157"/>
<dbReference type="KEGG" id="hhb:Hhub_4149"/>
<feature type="transmembrane region" description="Helical" evidence="2">
    <location>
        <begin position="27"/>
        <end position="48"/>
    </location>
</feature>
<reference evidence="6" key="1">
    <citation type="journal article" date="2016" name="Environ. Microbiol.">
        <title>The complete genome of a viable archaeum isolated from 123-million-year-old rock salt.</title>
        <authorList>
            <person name="Jaakkola S.T."/>
            <person name="Pfeiffer F."/>
            <person name="Ravantti J.J."/>
            <person name="Guo Q."/>
            <person name="Liu Y."/>
            <person name="Chen X."/>
            <person name="Ma H."/>
            <person name="Yang C."/>
            <person name="Oksanen H.M."/>
            <person name="Bamford D.H."/>
        </authorList>
    </citation>
    <scope>NUCLEOTIDE SEQUENCE</scope>
    <source>
        <strain evidence="6">JI20-1</strain>
        <plasmid evidence="6">Plasmid pSTJ001</plasmid>
    </source>
</reference>
<feature type="region of interest" description="Disordered" evidence="1">
    <location>
        <begin position="346"/>
        <end position="369"/>
    </location>
</feature>
<feature type="transmembrane region" description="Helical" evidence="2">
    <location>
        <begin position="54"/>
        <end position="74"/>
    </location>
</feature>
<protein>
    <recommendedName>
        <fullName evidence="7">PrgI family protein</fullName>
    </recommendedName>
</protein>
<feature type="domain" description="PrgI-like" evidence="3">
    <location>
        <begin position="18"/>
        <end position="93"/>
    </location>
</feature>
<evidence type="ECO:0000256" key="1">
    <source>
        <dbReference type="SAM" id="MobiDB-lite"/>
    </source>
</evidence>
<dbReference type="AlphaFoldDB" id="A0A0U5H4M5"/>
<organism evidence="5 6">
    <name type="scientific">Halobacterium hubeiense</name>
    <dbReference type="NCBI Taxonomy" id="1407499"/>
    <lineage>
        <taxon>Archaea</taxon>
        <taxon>Methanobacteriati</taxon>
        <taxon>Methanobacteriota</taxon>
        <taxon>Stenosarchaea group</taxon>
        <taxon>Halobacteria</taxon>
        <taxon>Halobacteriales</taxon>
        <taxon>Halobacteriaceae</taxon>
        <taxon>Halobacterium</taxon>
    </lineage>
</organism>
<keyword evidence="2" id="KW-0472">Membrane</keyword>
<dbReference type="InterPro" id="IPR058597">
    <property type="entry name" value="PrgI-like_dom"/>
</dbReference>
<dbReference type="Pfam" id="PF26592">
    <property type="entry name" value="PrgI_like"/>
    <property type="match status" value="1"/>
</dbReference>
<dbReference type="InterPro" id="IPR058596">
    <property type="entry name" value="TraC-like_dom"/>
</dbReference>
<dbReference type="RefSeq" id="WP_143416460.1">
    <property type="nucleotide sequence ID" value="NZ_CEML01000004.1"/>
</dbReference>
<dbReference type="Proteomes" id="UP000066737">
    <property type="component" value="Plasmid pSTJ001"/>
</dbReference>
<evidence type="ECO:0000256" key="2">
    <source>
        <dbReference type="SAM" id="Phobius"/>
    </source>
</evidence>
<geneLocation type="plasmid" evidence="6">
    <name>pSTJ001</name>
</geneLocation>
<dbReference type="EMBL" id="LN831303">
    <property type="protein sequence ID" value="CQH63661.1"/>
    <property type="molecule type" value="Genomic_DNA"/>
</dbReference>
<keyword evidence="2" id="KW-1133">Transmembrane helix</keyword>
<dbReference type="Pfam" id="PF26593">
    <property type="entry name" value="TraC-like"/>
    <property type="match status" value="1"/>
</dbReference>
<proteinExistence type="predicted"/>
<evidence type="ECO:0000259" key="4">
    <source>
        <dbReference type="Pfam" id="PF26593"/>
    </source>
</evidence>
<evidence type="ECO:0000259" key="3">
    <source>
        <dbReference type="Pfam" id="PF26592"/>
    </source>
</evidence>
<keyword evidence="2" id="KW-0812">Transmembrane</keyword>
<evidence type="ECO:0000313" key="6">
    <source>
        <dbReference type="Proteomes" id="UP000066737"/>
    </source>
</evidence>
<name>A0A0U5H4M5_9EURY</name>
<keyword evidence="6" id="KW-1185">Reference proteome</keyword>
<feature type="compositionally biased region" description="Polar residues" evidence="1">
    <location>
        <begin position="348"/>
        <end position="360"/>
    </location>
</feature>
<sequence>MKRAQRRIPQQADDSMNLIRGYTLDDAYLVGPGIAICILTLTLVPPVIRLQGVLLGVLAFLLGVVGLATTPDYYKSTEWVKLHAAHLARQSTYEHLTFHHDHAQRTQTDEVEQTTTQAIFATNQRTQDVLDVERVQPGSGQRGDTGYVELTDGTLVGAVQIDPANLSLSTADDWSRTVTQLGSTINTLDFPTQIYRTSRDFDTDAFLQPYHDRRSDDDVRNEPVLKTLLNEFLAWYPEELASRGTRITEFYVIVPVRPEEVESSRRTAGFKEQLAEWPLLGRLISTNDEEDAPEAVLRGRQRETLYDRLAMVRGHFREITDIDATRVDAVEHAELIVRAYQREDVDQQDQLETNGITTRDQPAARSEDS</sequence>
<evidence type="ECO:0000313" key="5">
    <source>
        <dbReference type="EMBL" id="CQH63661.1"/>
    </source>
</evidence>
<gene>
    <name evidence="5" type="ORF">HHUB_4149</name>
</gene>
<feature type="domain" description="TraC-like" evidence="4">
    <location>
        <begin position="134"/>
        <end position="341"/>
    </location>
</feature>
<dbReference type="GeneID" id="26660488"/>
<accession>A0A0U5H4M5</accession>
<evidence type="ECO:0008006" key="7">
    <source>
        <dbReference type="Google" id="ProtNLM"/>
    </source>
</evidence>